<name>A0AAV8U8H7_9ROSI</name>
<evidence type="ECO:0000256" key="1">
    <source>
        <dbReference type="SAM" id="Phobius"/>
    </source>
</evidence>
<keyword evidence="3" id="KW-1185">Reference proteome</keyword>
<evidence type="ECO:0000313" key="2">
    <source>
        <dbReference type="EMBL" id="KAJ8774484.1"/>
    </source>
</evidence>
<keyword evidence="1" id="KW-0472">Membrane</keyword>
<dbReference type="AlphaFoldDB" id="A0AAV8U8H7"/>
<comment type="caution">
    <text evidence="2">The sequence shown here is derived from an EMBL/GenBank/DDBJ whole genome shotgun (WGS) entry which is preliminary data.</text>
</comment>
<evidence type="ECO:0008006" key="4">
    <source>
        <dbReference type="Google" id="ProtNLM"/>
    </source>
</evidence>
<proteinExistence type="predicted"/>
<organism evidence="2 3">
    <name type="scientific">Erythroxylum novogranatense</name>
    <dbReference type="NCBI Taxonomy" id="1862640"/>
    <lineage>
        <taxon>Eukaryota</taxon>
        <taxon>Viridiplantae</taxon>
        <taxon>Streptophyta</taxon>
        <taxon>Embryophyta</taxon>
        <taxon>Tracheophyta</taxon>
        <taxon>Spermatophyta</taxon>
        <taxon>Magnoliopsida</taxon>
        <taxon>eudicotyledons</taxon>
        <taxon>Gunneridae</taxon>
        <taxon>Pentapetalae</taxon>
        <taxon>rosids</taxon>
        <taxon>fabids</taxon>
        <taxon>Malpighiales</taxon>
        <taxon>Erythroxylaceae</taxon>
        <taxon>Erythroxylum</taxon>
    </lineage>
</organism>
<dbReference type="PANTHER" id="PTHR34189">
    <property type="entry name" value="TRANSMEMBRANE PROTEIN"/>
    <property type="match status" value="1"/>
</dbReference>
<feature type="transmembrane region" description="Helical" evidence="1">
    <location>
        <begin position="58"/>
        <end position="79"/>
    </location>
</feature>
<protein>
    <recommendedName>
        <fullName evidence="4">Transmembrane protein</fullName>
    </recommendedName>
</protein>
<sequence length="83" mass="9508">MQRSASGTRILEEFLKKPKPDSDVFALELEQEQQLPTYDPLSHAAKKERSRLRSAENAVHFIPFVLLLSAVILWCFSHPESEV</sequence>
<accession>A0AAV8U8H7</accession>
<reference evidence="2 3" key="1">
    <citation type="submission" date="2021-09" db="EMBL/GenBank/DDBJ databases">
        <title>Genomic insights and catalytic innovation underlie evolution of tropane alkaloids biosynthesis.</title>
        <authorList>
            <person name="Wang Y.-J."/>
            <person name="Tian T."/>
            <person name="Huang J.-P."/>
            <person name="Huang S.-X."/>
        </authorList>
    </citation>
    <scope>NUCLEOTIDE SEQUENCE [LARGE SCALE GENOMIC DNA]</scope>
    <source>
        <strain evidence="2">KIB-2018</strain>
        <tissue evidence="2">Leaf</tissue>
    </source>
</reference>
<evidence type="ECO:0000313" key="3">
    <source>
        <dbReference type="Proteomes" id="UP001159364"/>
    </source>
</evidence>
<keyword evidence="1" id="KW-0812">Transmembrane</keyword>
<dbReference type="Proteomes" id="UP001159364">
    <property type="component" value="Linkage Group LG01"/>
</dbReference>
<dbReference type="PANTHER" id="PTHR34189:SF13">
    <property type="entry name" value="TRANSMEMBRANE PROTEIN"/>
    <property type="match status" value="1"/>
</dbReference>
<gene>
    <name evidence="2" type="ORF">K2173_016930</name>
</gene>
<dbReference type="EMBL" id="JAIWQS010000001">
    <property type="protein sequence ID" value="KAJ8774484.1"/>
    <property type="molecule type" value="Genomic_DNA"/>
</dbReference>
<keyword evidence="1" id="KW-1133">Transmembrane helix</keyword>